<feature type="transmembrane region" description="Helical" evidence="10">
    <location>
        <begin position="12"/>
        <end position="34"/>
    </location>
</feature>
<dbReference type="GO" id="GO:0005886">
    <property type="term" value="C:plasma membrane"/>
    <property type="evidence" value="ECO:0007669"/>
    <property type="project" value="UniProtKB-SubCell"/>
</dbReference>
<evidence type="ECO:0000256" key="5">
    <source>
        <dbReference type="ARBA" id="ARBA00022692"/>
    </source>
</evidence>
<dbReference type="PANTHER" id="PTHR21320">
    <property type="entry name" value="CYTOCHROME C OXIDASE ASSEMBLY PROTEIN COX11-RELATED"/>
    <property type="match status" value="1"/>
</dbReference>
<evidence type="ECO:0000256" key="7">
    <source>
        <dbReference type="ARBA" id="ARBA00022989"/>
    </source>
</evidence>
<evidence type="ECO:0000256" key="3">
    <source>
        <dbReference type="ARBA" id="ARBA00009620"/>
    </source>
</evidence>
<dbReference type="EMBL" id="SLZY01000002">
    <property type="protein sequence ID" value="TCS73400.1"/>
    <property type="molecule type" value="Genomic_DNA"/>
</dbReference>
<dbReference type="Gene3D" id="2.60.370.10">
    <property type="entry name" value="Ctag/Cox11"/>
    <property type="match status" value="1"/>
</dbReference>
<evidence type="ECO:0000256" key="6">
    <source>
        <dbReference type="ARBA" id="ARBA00022968"/>
    </source>
</evidence>
<evidence type="ECO:0000313" key="12">
    <source>
        <dbReference type="Proteomes" id="UP000295135"/>
    </source>
</evidence>
<evidence type="ECO:0000256" key="9">
    <source>
        <dbReference type="ARBA" id="ARBA00023136"/>
    </source>
</evidence>
<organism evidence="11 12">
    <name type="scientific">Sulfuritortus calidifontis</name>
    <dbReference type="NCBI Taxonomy" id="1914471"/>
    <lineage>
        <taxon>Bacteria</taxon>
        <taxon>Pseudomonadati</taxon>
        <taxon>Pseudomonadota</taxon>
        <taxon>Betaproteobacteria</taxon>
        <taxon>Nitrosomonadales</taxon>
        <taxon>Thiobacillaceae</taxon>
        <taxon>Sulfuritortus</taxon>
    </lineage>
</organism>
<comment type="function">
    <text evidence="1">Exerts its effect at some terminal stage of cytochrome c oxidase synthesis, probably by being involved in the insertion of the copper B into subunit I.</text>
</comment>
<dbReference type="InterPro" id="IPR023471">
    <property type="entry name" value="CtaG/Cox11_dom_sf"/>
</dbReference>
<keyword evidence="12" id="KW-1185">Reference proteome</keyword>
<reference evidence="11 12" key="1">
    <citation type="submission" date="2019-03" db="EMBL/GenBank/DDBJ databases">
        <title>Genomic Encyclopedia of Type Strains, Phase IV (KMG-IV): sequencing the most valuable type-strain genomes for metagenomic binning, comparative biology and taxonomic classification.</title>
        <authorList>
            <person name="Goeker M."/>
        </authorList>
    </citation>
    <scope>NUCLEOTIDE SEQUENCE [LARGE SCALE GENOMIC DNA]</scope>
    <source>
        <strain evidence="11 12">DSM 103923</strain>
    </source>
</reference>
<dbReference type="PIRSF" id="PIRSF005413">
    <property type="entry name" value="COX11"/>
    <property type="match status" value="1"/>
</dbReference>
<dbReference type="PANTHER" id="PTHR21320:SF3">
    <property type="entry name" value="CYTOCHROME C OXIDASE ASSEMBLY PROTEIN COX11, MITOCHONDRIAL-RELATED"/>
    <property type="match status" value="1"/>
</dbReference>
<evidence type="ECO:0000256" key="8">
    <source>
        <dbReference type="ARBA" id="ARBA00023008"/>
    </source>
</evidence>
<keyword evidence="5 10" id="KW-0812">Transmembrane</keyword>
<dbReference type="SUPFAM" id="SSF110111">
    <property type="entry name" value="Ctag/Cox11"/>
    <property type="match status" value="1"/>
</dbReference>
<evidence type="ECO:0000256" key="2">
    <source>
        <dbReference type="ARBA" id="ARBA00004382"/>
    </source>
</evidence>
<keyword evidence="8" id="KW-0186">Copper</keyword>
<keyword evidence="7 10" id="KW-1133">Transmembrane helix</keyword>
<dbReference type="RefSeq" id="WP_126458713.1">
    <property type="nucleotide sequence ID" value="NZ_AP018721.1"/>
</dbReference>
<dbReference type="GO" id="GO:0005507">
    <property type="term" value="F:copper ion binding"/>
    <property type="evidence" value="ECO:0007669"/>
    <property type="project" value="InterPro"/>
</dbReference>
<evidence type="ECO:0000256" key="4">
    <source>
        <dbReference type="ARBA" id="ARBA00015384"/>
    </source>
</evidence>
<keyword evidence="9 10" id="KW-0472">Membrane</keyword>
<dbReference type="NCBIfam" id="NF003465">
    <property type="entry name" value="PRK05089.1"/>
    <property type="match status" value="1"/>
</dbReference>
<accession>A0A4R3JZU0</accession>
<evidence type="ECO:0000256" key="1">
    <source>
        <dbReference type="ARBA" id="ARBA00004007"/>
    </source>
</evidence>
<dbReference type="AlphaFoldDB" id="A0A4R3JZU0"/>
<keyword evidence="6" id="KW-0735">Signal-anchor</keyword>
<sequence>MNTAVAQANRVLLRRLSLIALAMFGFGFALVPLYDVLCDITGLNRGDIQALARNTQIDYSRPVRVDLVASVPQGVPMRLSAPSRPLTAHPGELMQTEFVLENLSDRPLVAQAIPSYDPPLMAKYFKKIECFCFREQRLAPGERRTMPLMFVLDRKMPRDLPTIALAYTMYESPSAPKP</sequence>
<comment type="similarity">
    <text evidence="3">Belongs to the COX11/CtaG family.</text>
</comment>
<evidence type="ECO:0000256" key="10">
    <source>
        <dbReference type="SAM" id="Phobius"/>
    </source>
</evidence>
<evidence type="ECO:0000313" key="11">
    <source>
        <dbReference type="EMBL" id="TCS73400.1"/>
    </source>
</evidence>
<comment type="subcellular location">
    <subcellularLocation>
        <location evidence="2">Cell inner membrane</location>
        <topology evidence="2">Single-pass type II membrane protein</topology>
        <orientation evidence="2">Periplasmic side</orientation>
    </subcellularLocation>
</comment>
<dbReference type="OrthoDB" id="9804841at2"/>
<dbReference type="Proteomes" id="UP000295135">
    <property type="component" value="Unassembled WGS sequence"/>
</dbReference>
<dbReference type="Pfam" id="PF04442">
    <property type="entry name" value="CtaG_Cox11"/>
    <property type="match status" value="1"/>
</dbReference>
<protein>
    <recommendedName>
        <fullName evidence="4">Cytochrome c oxidase assembly protein CtaG</fullName>
    </recommendedName>
</protein>
<comment type="caution">
    <text evidence="11">The sequence shown here is derived from an EMBL/GenBank/DDBJ whole genome shotgun (WGS) entry which is preliminary data.</text>
</comment>
<dbReference type="InterPro" id="IPR007533">
    <property type="entry name" value="Cyt_c_oxidase_assmbl_CtaG"/>
</dbReference>
<gene>
    <name evidence="11" type="ORF">EDC61_102170</name>
</gene>
<proteinExistence type="inferred from homology"/>
<name>A0A4R3JZU0_9PROT</name>